<gene>
    <name evidence="7" type="ORF">CLPA_c06720</name>
    <name evidence="8" type="ORF">CP6013_02478</name>
</gene>
<feature type="domain" description="O-antigen ligase-related" evidence="6">
    <location>
        <begin position="224"/>
        <end position="364"/>
    </location>
</feature>
<dbReference type="EMBL" id="JPGY02000001">
    <property type="protein sequence ID" value="KRU13230.1"/>
    <property type="molecule type" value="Genomic_DNA"/>
</dbReference>
<reference evidence="7 10" key="1">
    <citation type="journal article" date="2015" name="Genome Announc.">
        <title>Complete Genome Sequence of the Nitrogen-Fixing and Solvent-Producing Clostridium pasteurianum DSM 525.</title>
        <authorList>
            <person name="Poehlein A."/>
            <person name="Grosse-Honebrink A."/>
            <person name="Zhang Y."/>
            <person name="Minton N.P."/>
            <person name="Daniel R."/>
        </authorList>
    </citation>
    <scope>NUCLEOTIDE SEQUENCE [LARGE SCALE GENOMIC DNA]</scope>
    <source>
        <strain evidence="7">DSM 525</strain>
        <strain evidence="10">DSM 525 / ATCC 6013</strain>
    </source>
</reference>
<evidence type="ECO:0000256" key="5">
    <source>
        <dbReference type="SAM" id="Phobius"/>
    </source>
</evidence>
<feature type="transmembrane region" description="Helical" evidence="5">
    <location>
        <begin position="223"/>
        <end position="256"/>
    </location>
</feature>
<dbReference type="AlphaFoldDB" id="A0A0H3J214"/>
<dbReference type="GO" id="GO:0016020">
    <property type="term" value="C:membrane"/>
    <property type="evidence" value="ECO:0007669"/>
    <property type="project" value="UniProtKB-SubCell"/>
</dbReference>
<feature type="transmembrane region" description="Helical" evidence="5">
    <location>
        <begin position="268"/>
        <end position="289"/>
    </location>
</feature>
<keyword evidence="3 5" id="KW-1133">Transmembrane helix</keyword>
<proteinExistence type="predicted"/>
<dbReference type="InterPro" id="IPR051533">
    <property type="entry name" value="WaaL-like"/>
</dbReference>
<evidence type="ECO:0000256" key="3">
    <source>
        <dbReference type="ARBA" id="ARBA00022989"/>
    </source>
</evidence>
<sequence length="436" mass="50554">MTVKLLVFIVVVLLGLFALKRQKFFYYKPYYNMGLILLTLCVPFSIMTSYEDSVSHTYLYISSTLIVIAAIFIINISKSVLEFTLEHIFFILLMADIVFMVFNVWILNHVNFINLSITYISIYLIYLIYKSFSKVYEGYGQKIFNYFTYLAIFNGIFGIVQYITNKKLIYGRFNENIIYTEGLVKVKRAVGIAMTNNAGGNLSAILFTVVFYNYIVNRRKRDLAAVVLTVVFSILTLTRIAYVAIFLSVVIYIFSYNWKSVRLTTKKLAAILSGALAAVILLALSWHRIYETLFVNRGNTQGYRFIQYGNVTKYILPHVEALKGVGLGQYRNYIYYYYKVSDIDLHTQYLNVLIEQGWLIFILFTAFNIYILVKALKASDTAVKKAFAISLFAVNLICSNFNPNQYYYVNNVVYYLLMFNFYMVSNKSKGFKRIEN</sequence>
<dbReference type="PANTHER" id="PTHR37422:SF13">
    <property type="entry name" value="LIPOPOLYSACCHARIDE BIOSYNTHESIS PROTEIN PA4999-RELATED"/>
    <property type="match status" value="1"/>
</dbReference>
<dbReference type="GO" id="GO:0016874">
    <property type="term" value="F:ligase activity"/>
    <property type="evidence" value="ECO:0007669"/>
    <property type="project" value="UniProtKB-KW"/>
</dbReference>
<accession>A0A0H3J214</accession>
<dbReference type="PATRIC" id="fig|1262449.3.peg.2902"/>
<feature type="transmembrane region" description="Helical" evidence="5">
    <location>
        <begin position="88"/>
        <end position="106"/>
    </location>
</feature>
<evidence type="ECO:0000256" key="2">
    <source>
        <dbReference type="ARBA" id="ARBA00022692"/>
    </source>
</evidence>
<comment type="subcellular location">
    <subcellularLocation>
        <location evidence="1">Membrane</location>
        <topology evidence="1">Multi-pass membrane protein</topology>
    </subcellularLocation>
</comment>
<dbReference type="Pfam" id="PF04932">
    <property type="entry name" value="Wzy_C"/>
    <property type="match status" value="1"/>
</dbReference>
<dbReference type="Proteomes" id="UP000028042">
    <property type="component" value="Unassembled WGS sequence"/>
</dbReference>
<dbReference type="PANTHER" id="PTHR37422">
    <property type="entry name" value="TEICHURONIC ACID BIOSYNTHESIS PROTEIN TUAE"/>
    <property type="match status" value="1"/>
</dbReference>
<dbReference type="Proteomes" id="UP000030905">
    <property type="component" value="Chromosome"/>
</dbReference>
<dbReference type="eggNOG" id="ENOG5034333">
    <property type="taxonomic scope" value="Bacteria"/>
</dbReference>
<feature type="transmembrane region" description="Helical" evidence="5">
    <location>
        <begin position="356"/>
        <end position="373"/>
    </location>
</feature>
<dbReference type="GeneID" id="93072890"/>
<feature type="transmembrane region" description="Helical" evidence="5">
    <location>
        <begin position="198"/>
        <end position="217"/>
    </location>
</feature>
<dbReference type="InterPro" id="IPR007016">
    <property type="entry name" value="O-antigen_ligase-rel_domated"/>
</dbReference>
<evidence type="ECO:0000256" key="1">
    <source>
        <dbReference type="ARBA" id="ARBA00004141"/>
    </source>
</evidence>
<feature type="transmembrane region" description="Helical" evidence="5">
    <location>
        <begin position="144"/>
        <end position="163"/>
    </location>
</feature>
<dbReference type="RefSeq" id="WP_004455515.1">
    <property type="nucleotide sequence ID" value="NZ_ANZB01000010.1"/>
</dbReference>
<keyword evidence="4 5" id="KW-0472">Membrane</keyword>
<keyword evidence="10" id="KW-1185">Reference proteome</keyword>
<feature type="transmembrane region" description="Helical" evidence="5">
    <location>
        <begin position="113"/>
        <end position="132"/>
    </location>
</feature>
<feature type="transmembrane region" description="Helical" evidence="5">
    <location>
        <begin position="30"/>
        <end position="50"/>
    </location>
</feature>
<keyword evidence="7" id="KW-0436">Ligase</keyword>
<evidence type="ECO:0000313" key="9">
    <source>
        <dbReference type="Proteomes" id="UP000028042"/>
    </source>
</evidence>
<reference evidence="8" key="2">
    <citation type="submission" date="2015-10" db="EMBL/GenBank/DDBJ databases">
        <title>Improved Draft Genome Sequence of Clostridium pasteurianum Strain ATCC 6013 (DSM 525) Using a Hybrid Next-Generation Sequencing Approach.</title>
        <authorList>
            <person name="Pyne M.E."/>
            <person name="Utturkar S.M."/>
            <person name="Brown S.D."/>
            <person name="Moo-Young M."/>
            <person name="Chung D.A."/>
            <person name="Chou P.C."/>
        </authorList>
    </citation>
    <scope>NUCLEOTIDE SEQUENCE</scope>
    <source>
        <strain evidence="8">ATCC 6013</strain>
    </source>
</reference>
<evidence type="ECO:0000313" key="7">
    <source>
        <dbReference type="EMBL" id="AJA50760.1"/>
    </source>
</evidence>
<dbReference type="EMBL" id="CP009268">
    <property type="protein sequence ID" value="AJA50760.1"/>
    <property type="molecule type" value="Genomic_DNA"/>
</dbReference>
<evidence type="ECO:0000313" key="10">
    <source>
        <dbReference type="Proteomes" id="UP000030905"/>
    </source>
</evidence>
<name>A0A0H3J214_CLOPA</name>
<protein>
    <submittedName>
        <fullName evidence="7">O-antigen ligase like membrane protein</fullName>
    </submittedName>
</protein>
<organism evidence="7 10">
    <name type="scientific">Clostridium pasteurianum DSM 525 = ATCC 6013</name>
    <dbReference type="NCBI Taxonomy" id="1262449"/>
    <lineage>
        <taxon>Bacteria</taxon>
        <taxon>Bacillati</taxon>
        <taxon>Bacillota</taxon>
        <taxon>Clostridia</taxon>
        <taxon>Eubacteriales</taxon>
        <taxon>Clostridiaceae</taxon>
        <taxon>Clostridium</taxon>
    </lineage>
</organism>
<dbReference type="KEGG" id="cpae:CPAST_c06720"/>
<feature type="transmembrane region" description="Helical" evidence="5">
    <location>
        <begin position="408"/>
        <end position="424"/>
    </location>
</feature>
<evidence type="ECO:0000256" key="4">
    <source>
        <dbReference type="ARBA" id="ARBA00023136"/>
    </source>
</evidence>
<dbReference type="KEGG" id="cpat:CLPA_c06720"/>
<feature type="transmembrane region" description="Helical" evidence="5">
    <location>
        <begin position="57"/>
        <end position="76"/>
    </location>
</feature>
<keyword evidence="2 5" id="KW-0812">Transmembrane</keyword>
<evidence type="ECO:0000259" key="6">
    <source>
        <dbReference type="Pfam" id="PF04932"/>
    </source>
</evidence>
<reference evidence="8 9" key="3">
    <citation type="journal article" name="Genome Announc.">
        <title>Improved Draft Genome Sequence of Clostridium pasteurianum Strain ATCC 6013 (DSM 525) Using a Hybrid Next-Generation Sequencing Approach.</title>
        <authorList>
            <person name="Pyne M.E."/>
            <person name="Utturkar S."/>
            <person name="Brown S.D."/>
            <person name="Moo-Young M."/>
            <person name="Chung D.A."/>
            <person name="Chou C.P."/>
        </authorList>
    </citation>
    <scope>NUCLEOTIDE SEQUENCE [LARGE SCALE GENOMIC DNA]</scope>
    <source>
        <strain evidence="8 9">ATCC 6013</strain>
    </source>
</reference>
<evidence type="ECO:0000313" key="8">
    <source>
        <dbReference type="EMBL" id="KRU13230.1"/>
    </source>
</evidence>